<dbReference type="RefSeq" id="WP_271208596.1">
    <property type="nucleotide sequence ID" value="NZ_BSEQ01000008.1"/>
</dbReference>
<dbReference type="Proteomes" id="UP000622166">
    <property type="component" value="Unassembled WGS sequence"/>
</dbReference>
<evidence type="ECO:0000313" key="1">
    <source>
        <dbReference type="EMBL" id="GGZ04247.1"/>
    </source>
</evidence>
<comment type="caution">
    <text evidence="1">The sequence shown here is derived from an EMBL/GenBank/DDBJ whole genome shotgun (WGS) entry which is preliminary data.</text>
</comment>
<name>A0A918PFM4_9ACTN</name>
<accession>A0A918PFM4</accession>
<evidence type="ECO:0000313" key="2">
    <source>
        <dbReference type="Proteomes" id="UP000622166"/>
    </source>
</evidence>
<sequence length="155" mass="17070">MIGVQAWQQEEELERMTGLSPYWAITALVAGEAVPGATFTVFVGDGEDAESNGYYFDFQRPLREELDEQDVRNETDSYCVVNESGAVHYGGLEEVAVLPGLLYLRFDDEAVGVLNLPSDIVPLAIDPGIDVDEMRADLRKVLSYGNPAKVPIMNL</sequence>
<organism evidence="1 2">
    <name type="scientific">Streptomyces poonensis</name>
    <dbReference type="NCBI Taxonomy" id="68255"/>
    <lineage>
        <taxon>Bacteria</taxon>
        <taxon>Bacillati</taxon>
        <taxon>Actinomycetota</taxon>
        <taxon>Actinomycetes</taxon>
        <taxon>Kitasatosporales</taxon>
        <taxon>Streptomycetaceae</taxon>
        <taxon>Streptomyces</taxon>
    </lineage>
</organism>
<reference evidence="1" key="2">
    <citation type="submission" date="2020-09" db="EMBL/GenBank/DDBJ databases">
        <authorList>
            <person name="Sun Q."/>
            <person name="Ohkuma M."/>
        </authorList>
    </citation>
    <scope>NUCLEOTIDE SEQUENCE</scope>
    <source>
        <strain evidence="1">JCM 4815</strain>
    </source>
</reference>
<proteinExistence type="predicted"/>
<dbReference type="EMBL" id="BMVW01000003">
    <property type="protein sequence ID" value="GGZ04247.1"/>
    <property type="molecule type" value="Genomic_DNA"/>
</dbReference>
<gene>
    <name evidence="1" type="ORF">GCM10010365_23970</name>
</gene>
<dbReference type="AlphaFoldDB" id="A0A918PFM4"/>
<keyword evidence="2" id="KW-1185">Reference proteome</keyword>
<reference evidence="1" key="1">
    <citation type="journal article" date="2014" name="Int. J. Syst. Evol. Microbiol.">
        <title>Complete genome sequence of Corynebacterium casei LMG S-19264T (=DSM 44701T), isolated from a smear-ripened cheese.</title>
        <authorList>
            <consortium name="US DOE Joint Genome Institute (JGI-PGF)"/>
            <person name="Walter F."/>
            <person name="Albersmeier A."/>
            <person name="Kalinowski J."/>
            <person name="Ruckert C."/>
        </authorList>
    </citation>
    <scope>NUCLEOTIDE SEQUENCE</scope>
    <source>
        <strain evidence="1">JCM 4815</strain>
    </source>
</reference>
<protein>
    <submittedName>
        <fullName evidence="1">Uncharacterized protein</fullName>
    </submittedName>
</protein>